<keyword evidence="4" id="KW-1185">Reference proteome</keyword>
<dbReference type="AlphaFoldDB" id="A0A9P5MRT3"/>
<evidence type="ECO:0000313" key="3">
    <source>
        <dbReference type="EMBL" id="KAF8476299.1"/>
    </source>
</evidence>
<sequence>MTRSDLPDPKPDPVLHSLFATALSDYENQTGINLVDHPLVGQLENCDSVASIIAIIQEQARAFTEFRRGDDKMMKPLKRVVHVLYVLSASTTPLEGIGMLFPFAKAIFAFLAILLRAIEDIRANYDGLIDLLESIEHVLSCLDIYIKFPPTDPTVAMGDIIIKIMVELISTLALVTKQIKEKRPQAFRRERGRRCPE</sequence>
<name>A0A9P5MRT3_9AGAM</name>
<evidence type="ECO:0000313" key="4">
    <source>
        <dbReference type="Proteomes" id="UP000759537"/>
    </source>
</evidence>
<protein>
    <recommendedName>
        <fullName evidence="2">Fungal STAND N-terminal Goodbye domain-containing protein</fullName>
    </recommendedName>
</protein>
<feature type="transmembrane region" description="Helical" evidence="1">
    <location>
        <begin position="77"/>
        <end position="94"/>
    </location>
</feature>
<dbReference type="OrthoDB" id="448455at2759"/>
<dbReference type="EMBL" id="WHVB01000015">
    <property type="protein sequence ID" value="KAF8476299.1"/>
    <property type="molecule type" value="Genomic_DNA"/>
</dbReference>
<dbReference type="Pfam" id="PF17109">
    <property type="entry name" value="Goodbye"/>
    <property type="match status" value="1"/>
</dbReference>
<dbReference type="Proteomes" id="UP000759537">
    <property type="component" value="Unassembled WGS sequence"/>
</dbReference>
<evidence type="ECO:0000259" key="2">
    <source>
        <dbReference type="Pfam" id="PF17109"/>
    </source>
</evidence>
<keyword evidence="1" id="KW-0472">Membrane</keyword>
<gene>
    <name evidence="3" type="ORF">DFH94DRAFT_758304</name>
</gene>
<evidence type="ECO:0000256" key="1">
    <source>
        <dbReference type="SAM" id="Phobius"/>
    </source>
</evidence>
<feature type="domain" description="Fungal STAND N-terminal Goodbye" evidence="2">
    <location>
        <begin position="20"/>
        <end position="145"/>
    </location>
</feature>
<proteinExistence type="predicted"/>
<accession>A0A9P5MRT3</accession>
<comment type="caution">
    <text evidence="3">The sequence shown here is derived from an EMBL/GenBank/DDBJ whole genome shotgun (WGS) entry which is preliminary data.</text>
</comment>
<keyword evidence="1" id="KW-0812">Transmembrane</keyword>
<dbReference type="InterPro" id="IPR031350">
    <property type="entry name" value="Goodbye_dom"/>
</dbReference>
<reference evidence="3" key="1">
    <citation type="submission" date="2019-10" db="EMBL/GenBank/DDBJ databases">
        <authorList>
            <consortium name="DOE Joint Genome Institute"/>
            <person name="Kuo A."/>
            <person name="Miyauchi S."/>
            <person name="Kiss E."/>
            <person name="Drula E."/>
            <person name="Kohler A."/>
            <person name="Sanchez-Garcia M."/>
            <person name="Andreopoulos B."/>
            <person name="Barry K.W."/>
            <person name="Bonito G."/>
            <person name="Buee M."/>
            <person name="Carver A."/>
            <person name="Chen C."/>
            <person name="Cichocki N."/>
            <person name="Clum A."/>
            <person name="Culley D."/>
            <person name="Crous P.W."/>
            <person name="Fauchery L."/>
            <person name="Girlanda M."/>
            <person name="Hayes R."/>
            <person name="Keri Z."/>
            <person name="LaButti K."/>
            <person name="Lipzen A."/>
            <person name="Lombard V."/>
            <person name="Magnuson J."/>
            <person name="Maillard F."/>
            <person name="Morin E."/>
            <person name="Murat C."/>
            <person name="Nolan M."/>
            <person name="Ohm R."/>
            <person name="Pangilinan J."/>
            <person name="Pereira M."/>
            <person name="Perotto S."/>
            <person name="Peter M."/>
            <person name="Riley R."/>
            <person name="Sitrit Y."/>
            <person name="Stielow B."/>
            <person name="Szollosi G."/>
            <person name="Zifcakova L."/>
            <person name="Stursova M."/>
            <person name="Spatafora J.W."/>
            <person name="Tedersoo L."/>
            <person name="Vaario L.-M."/>
            <person name="Yamada A."/>
            <person name="Yan M."/>
            <person name="Wang P."/>
            <person name="Xu J."/>
            <person name="Bruns T."/>
            <person name="Baldrian P."/>
            <person name="Vilgalys R."/>
            <person name="Henrissat B."/>
            <person name="Grigoriev I.V."/>
            <person name="Hibbett D."/>
            <person name="Nagy L.G."/>
            <person name="Martin F.M."/>
        </authorList>
    </citation>
    <scope>NUCLEOTIDE SEQUENCE</scope>
    <source>
        <strain evidence="3">Prilba</strain>
    </source>
</reference>
<organism evidence="3 4">
    <name type="scientific">Russula ochroleuca</name>
    <dbReference type="NCBI Taxonomy" id="152965"/>
    <lineage>
        <taxon>Eukaryota</taxon>
        <taxon>Fungi</taxon>
        <taxon>Dikarya</taxon>
        <taxon>Basidiomycota</taxon>
        <taxon>Agaricomycotina</taxon>
        <taxon>Agaricomycetes</taxon>
        <taxon>Russulales</taxon>
        <taxon>Russulaceae</taxon>
        <taxon>Russula</taxon>
    </lineage>
</organism>
<keyword evidence="1" id="KW-1133">Transmembrane helix</keyword>
<reference evidence="3" key="2">
    <citation type="journal article" date="2020" name="Nat. Commun.">
        <title>Large-scale genome sequencing of mycorrhizal fungi provides insights into the early evolution of symbiotic traits.</title>
        <authorList>
            <person name="Miyauchi S."/>
            <person name="Kiss E."/>
            <person name="Kuo A."/>
            <person name="Drula E."/>
            <person name="Kohler A."/>
            <person name="Sanchez-Garcia M."/>
            <person name="Morin E."/>
            <person name="Andreopoulos B."/>
            <person name="Barry K.W."/>
            <person name="Bonito G."/>
            <person name="Buee M."/>
            <person name="Carver A."/>
            <person name="Chen C."/>
            <person name="Cichocki N."/>
            <person name="Clum A."/>
            <person name="Culley D."/>
            <person name="Crous P.W."/>
            <person name="Fauchery L."/>
            <person name="Girlanda M."/>
            <person name="Hayes R.D."/>
            <person name="Keri Z."/>
            <person name="LaButti K."/>
            <person name="Lipzen A."/>
            <person name="Lombard V."/>
            <person name="Magnuson J."/>
            <person name="Maillard F."/>
            <person name="Murat C."/>
            <person name="Nolan M."/>
            <person name="Ohm R.A."/>
            <person name="Pangilinan J."/>
            <person name="Pereira M.F."/>
            <person name="Perotto S."/>
            <person name="Peter M."/>
            <person name="Pfister S."/>
            <person name="Riley R."/>
            <person name="Sitrit Y."/>
            <person name="Stielow J.B."/>
            <person name="Szollosi G."/>
            <person name="Zifcakova L."/>
            <person name="Stursova M."/>
            <person name="Spatafora J.W."/>
            <person name="Tedersoo L."/>
            <person name="Vaario L.M."/>
            <person name="Yamada A."/>
            <person name="Yan M."/>
            <person name="Wang P."/>
            <person name="Xu J."/>
            <person name="Bruns T."/>
            <person name="Baldrian P."/>
            <person name="Vilgalys R."/>
            <person name="Dunand C."/>
            <person name="Henrissat B."/>
            <person name="Grigoriev I.V."/>
            <person name="Hibbett D."/>
            <person name="Nagy L.G."/>
            <person name="Martin F.M."/>
        </authorList>
    </citation>
    <scope>NUCLEOTIDE SEQUENCE</scope>
    <source>
        <strain evidence="3">Prilba</strain>
    </source>
</reference>